<dbReference type="EMBL" id="JAAARO010000021">
    <property type="protein sequence ID" value="KAF5729458.1"/>
    <property type="molecule type" value="Genomic_DNA"/>
</dbReference>
<evidence type="ECO:0008006" key="3">
    <source>
        <dbReference type="Google" id="ProtNLM"/>
    </source>
</evidence>
<keyword evidence="2" id="KW-1185">Reference proteome</keyword>
<evidence type="ECO:0000313" key="1">
    <source>
        <dbReference type="EMBL" id="KAF5729458.1"/>
    </source>
</evidence>
<dbReference type="Gene3D" id="1.25.10.10">
    <property type="entry name" value="Leucine-rich Repeat Variant"/>
    <property type="match status" value="1"/>
</dbReference>
<dbReference type="InterPro" id="IPR016024">
    <property type="entry name" value="ARM-type_fold"/>
</dbReference>
<proteinExistence type="predicted"/>
<dbReference type="SUPFAM" id="SSF48371">
    <property type="entry name" value="ARM repeat"/>
    <property type="match status" value="1"/>
</dbReference>
<sequence length="219" mass="24430">MAVSMSRRILHSFGSFRNQSFRASHGDRLLPADSSSIVRYLCRRTPVNVRSHKFSSLKGKDELSIEEEAERKVGWLLKLIFAGTATAVGYQLFPYLGDNLIQQSVSLLRVKDPLFKRMGASRLARFATDEDRRKMIVEMGGAQELLNMLGTAKDDRTRKEAFKALAALSLSDVAVAALHHAGGLAIIKSAPDSFEDAEIETYKSSVLKRFQDLRYDTSS</sequence>
<dbReference type="Proteomes" id="UP000593562">
    <property type="component" value="Unassembled WGS sequence"/>
</dbReference>
<reference evidence="1 2" key="1">
    <citation type="journal article" date="2020" name="Nat. Commun.">
        <title>Genome of Tripterygium wilfordii and identification of cytochrome P450 involved in triptolide biosynthesis.</title>
        <authorList>
            <person name="Tu L."/>
            <person name="Su P."/>
            <person name="Zhang Z."/>
            <person name="Gao L."/>
            <person name="Wang J."/>
            <person name="Hu T."/>
            <person name="Zhou J."/>
            <person name="Zhang Y."/>
            <person name="Zhao Y."/>
            <person name="Liu Y."/>
            <person name="Song Y."/>
            <person name="Tong Y."/>
            <person name="Lu Y."/>
            <person name="Yang J."/>
            <person name="Xu C."/>
            <person name="Jia M."/>
            <person name="Peters R.J."/>
            <person name="Huang L."/>
            <person name="Gao W."/>
        </authorList>
    </citation>
    <scope>NUCLEOTIDE SEQUENCE [LARGE SCALE GENOMIC DNA]</scope>
    <source>
        <strain evidence="2">cv. XIE 37</strain>
        <tissue evidence="1">Leaf</tissue>
    </source>
</reference>
<protein>
    <recommendedName>
        <fullName evidence="3">ARM repeat superfamily protein</fullName>
    </recommendedName>
</protein>
<dbReference type="PANTHER" id="PTHR47673:SF1">
    <property type="entry name" value="ARM REPEAT SUPERFAMILY PROTEIN"/>
    <property type="match status" value="1"/>
</dbReference>
<dbReference type="OrthoDB" id="2017266at2759"/>
<evidence type="ECO:0000313" key="2">
    <source>
        <dbReference type="Proteomes" id="UP000593562"/>
    </source>
</evidence>
<dbReference type="FunCoup" id="A0A7J7C5R3">
    <property type="interactions" value="2715"/>
</dbReference>
<dbReference type="InterPro" id="IPR011989">
    <property type="entry name" value="ARM-like"/>
</dbReference>
<accession>A0A7J7C5R3</accession>
<dbReference type="AlphaFoldDB" id="A0A7J7C5R3"/>
<dbReference type="PANTHER" id="PTHR47673">
    <property type="entry name" value="ARM REPEAT SUPERFAMILY PROTEIN"/>
    <property type="match status" value="1"/>
</dbReference>
<dbReference type="InParanoid" id="A0A7J7C5R3"/>
<comment type="caution">
    <text evidence="1">The sequence shown here is derived from an EMBL/GenBank/DDBJ whole genome shotgun (WGS) entry which is preliminary data.</text>
</comment>
<name>A0A7J7C5R3_TRIWF</name>
<gene>
    <name evidence="1" type="ORF">HS088_TW21G01624</name>
</gene>
<organism evidence="1 2">
    <name type="scientific">Tripterygium wilfordii</name>
    <name type="common">Thunder God vine</name>
    <dbReference type="NCBI Taxonomy" id="458696"/>
    <lineage>
        <taxon>Eukaryota</taxon>
        <taxon>Viridiplantae</taxon>
        <taxon>Streptophyta</taxon>
        <taxon>Embryophyta</taxon>
        <taxon>Tracheophyta</taxon>
        <taxon>Spermatophyta</taxon>
        <taxon>Magnoliopsida</taxon>
        <taxon>eudicotyledons</taxon>
        <taxon>Gunneridae</taxon>
        <taxon>Pentapetalae</taxon>
        <taxon>rosids</taxon>
        <taxon>fabids</taxon>
        <taxon>Celastrales</taxon>
        <taxon>Celastraceae</taxon>
        <taxon>Tripterygium</taxon>
    </lineage>
</organism>